<keyword evidence="7" id="KW-0378">Hydrolase</keyword>
<feature type="transmembrane region" description="Helical" evidence="16">
    <location>
        <begin position="21"/>
        <end position="43"/>
    </location>
</feature>
<comment type="catalytic activity">
    <reaction evidence="13">
        <text>a 1,2-diacyl-sn-glycerol + H2O = a 2-acylglycerol + a fatty acid + H(+)</text>
        <dbReference type="Rhea" id="RHEA:33275"/>
        <dbReference type="ChEBI" id="CHEBI:15377"/>
        <dbReference type="ChEBI" id="CHEBI:15378"/>
        <dbReference type="ChEBI" id="CHEBI:17389"/>
        <dbReference type="ChEBI" id="CHEBI:17815"/>
        <dbReference type="ChEBI" id="CHEBI:28868"/>
        <dbReference type="EC" id="3.1.1.116"/>
    </reaction>
    <physiologicalReaction direction="left-to-right" evidence="13">
        <dbReference type="Rhea" id="RHEA:33276"/>
    </physiologicalReaction>
</comment>
<dbReference type="InterPro" id="IPR002921">
    <property type="entry name" value="Fungal_lipase-type"/>
</dbReference>
<feature type="transmembrane region" description="Helical" evidence="16">
    <location>
        <begin position="49"/>
        <end position="70"/>
    </location>
</feature>
<dbReference type="Pfam" id="PF01764">
    <property type="entry name" value="Lipase_3"/>
    <property type="match status" value="1"/>
</dbReference>
<evidence type="ECO:0000256" key="9">
    <source>
        <dbReference type="ARBA" id="ARBA00022963"/>
    </source>
</evidence>
<keyword evidence="6" id="KW-0479">Metal-binding</keyword>
<evidence type="ECO:0000256" key="4">
    <source>
        <dbReference type="ARBA" id="ARBA00022553"/>
    </source>
</evidence>
<organism evidence="18 19">
    <name type="scientific">Chytriomyces confervae</name>
    <dbReference type="NCBI Taxonomy" id="246404"/>
    <lineage>
        <taxon>Eukaryota</taxon>
        <taxon>Fungi</taxon>
        <taxon>Fungi incertae sedis</taxon>
        <taxon>Chytridiomycota</taxon>
        <taxon>Chytridiomycota incertae sedis</taxon>
        <taxon>Chytridiomycetes</taxon>
        <taxon>Chytridiales</taxon>
        <taxon>Chytriomycetaceae</taxon>
        <taxon>Chytriomyces</taxon>
    </lineage>
</organism>
<keyword evidence="11" id="KW-0443">Lipid metabolism</keyword>
<keyword evidence="8" id="KW-0106">Calcium</keyword>
<evidence type="ECO:0000256" key="5">
    <source>
        <dbReference type="ARBA" id="ARBA00022692"/>
    </source>
</evidence>
<dbReference type="Proteomes" id="UP000320333">
    <property type="component" value="Unassembled WGS sequence"/>
</dbReference>
<dbReference type="Gene3D" id="3.40.50.1820">
    <property type="entry name" value="alpha/beta hydrolase"/>
    <property type="match status" value="1"/>
</dbReference>
<dbReference type="PANTHER" id="PTHR45792">
    <property type="entry name" value="DIACYLGLYCEROL LIPASE HOMOLOG-RELATED"/>
    <property type="match status" value="1"/>
</dbReference>
<feature type="compositionally biased region" description="Polar residues" evidence="15">
    <location>
        <begin position="903"/>
        <end position="915"/>
    </location>
</feature>
<feature type="region of interest" description="Disordered" evidence="15">
    <location>
        <begin position="899"/>
        <end position="939"/>
    </location>
</feature>
<dbReference type="OrthoDB" id="438440at2759"/>
<dbReference type="GO" id="GO:0019369">
    <property type="term" value="P:arachidonate metabolic process"/>
    <property type="evidence" value="ECO:0007669"/>
    <property type="project" value="TreeGrafter"/>
</dbReference>
<reference evidence="18 19" key="1">
    <citation type="journal article" date="2019" name="Sci. Rep.">
        <title>Comparative genomics of chytrid fungi reveal insights into the obligate biotrophic and pathogenic lifestyle of Synchytrium endobioticum.</title>
        <authorList>
            <person name="van de Vossenberg B.T.L.H."/>
            <person name="Warris S."/>
            <person name="Nguyen H.D.T."/>
            <person name="van Gent-Pelzer M.P.E."/>
            <person name="Joly D.L."/>
            <person name="van de Geest H.C."/>
            <person name="Bonants P.J.M."/>
            <person name="Smith D.S."/>
            <person name="Levesque C.A."/>
            <person name="van der Lee T.A.J."/>
        </authorList>
    </citation>
    <scope>NUCLEOTIDE SEQUENCE [LARGE SCALE GENOMIC DNA]</scope>
    <source>
        <strain evidence="18 19">CBS 675.73</strain>
    </source>
</reference>
<evidence type="ECO:0000259" key="17">
    <source>
        <dbReference type="Pfam" id="PF01764"/>
    </source>
</evidence>
<evidence type="ECO:0000256" key="16">
    <source>
        <dbReference type="SAM" id="Phobius"/>
    </source>
</evidence>
<dbReference type="SUPFAM" id="SSF53474">
    <property type="entry name" value="alpha/beta-Hydrolases"/>
    <property type="match status" value="1"/>
</dbReference>
<keyword evidence="9" id="KW-0442">Lipid degradation</keyword>
<evidence type="ECO:0000313" key="19">
    <source>
        <dbReference type="Proteomes" id="UP000320333"/>
    </source>
</evidence>
<feature type="compositionally biased region" description="Basic residues" evidence="15">
    <location>
        <begin position="1020"/>
        <end position="1031"/>
    </location>
</feature>
<keyword evidence="12 16" id="KW-0472">Membrane</keyword>
<gene>
    <name evidence="18" type="ORF">CcCBS67573_g03576</name>
</gene>
<proteinExistence type="predicted"/>
<feature type="region of interest" description="Disordered" evidence="15">
    <location>
        <begin position="1002"/>
        <end position="1136"/>
    </location>
</feature>
<comment type="cofactor">
    <cofactor evidence="1">
        <name>Ca(2+)</name>
        <dbReference type="ChEBI" id="CHEBI:29108"/>
    </cofactor>
</comment>
<feature type="domain" description="Fungal lipase-type" evidence="17">
    <location>
        <begin position="572"/>
        <end position="709"/>
    </location>
</feature>
<feature type="compositionally biased region" description="Basic and acidic residues" evidence="15">
    <location>
        <begin position="1110"/>
        <end position="1119"/>
    </location>
</feature>
<dbReference type="GO" id="GO:0016298">
    <property type="term" value="F:lipase activity"/>
    <property type="evidence" value="ECO:0007669"/>
    <property type="project" value="TreeGrafter"/>
</dbReference>
<accession>A0A507FJB0</accession>
<evidence type="ECO:0000256" key="12">
    <source>
        <dbReference type="ARBA" id="ARBA00023136"/>
    </source>
</evidence>
<dbReference type="InterPro" id="IPR052214">
    <property type="entry name" value="DAG_Lipase-Related"/>
</dbReference>
<evidence type="ECO:0000256" key="1">
    <source>
        <dbReference type="ARBA" id="ARBA00001913"/>
    </source>
</evidence>
<name>A0A507FJB0_9FUNG</name>
<evidence type="ECO:0000256" key="11">
    <source>
        <dbReference type="ARBA" id="ARBA00023098"/>
    </source>
</evidence>
<keyword evidence="19" id="KW-1185">Reference proteome</keyword>
<dbReference type="CDD" id="cd00519">
    <property type="entry name" value="Lipase_3"/>
    <property type="match status" value="1"/>
</dbReference>
<feature type="region of interest" description="Disordered" evidence="15">
    <location>
        <begin position="747"/>
        <end position="766"/>
    </location>
</feature>
<comment type="subcellular location">
    <subcellularLocation>
        <location evidence="2">Cell membrane</location>
        <topology evidence="2">Multi-pass membrane protein</topology>
    </subcellularLocation>
</comment>
<feature type="transmembrane region" description="Helical" evidence="16">
    <location>
        <begin position="147"/>
        <end position="167"/>
    </location>
</feature>
<evidence type="ECO:0000256" key="2">
    <source>
        <dbReference type="ARBA" id="ARBA00004651"/>
    </source>
</evidence>
<dbReference type="GO" id="GO:0005886">
    <property type="term" value="C:plasma membrane"/>
    <property type="evidence" value="ECO:0007669"/>
    <property type="project" value="UniProtKB-SubCell"/>
</dbReference>
<dbReference type="EMBL" id="QEAP01000092">
    <property type="protein sequence ID" value="TPX75157.1"/>
    <property type="molecule type" value="Genomic_DNA"/>
</dbReference>
<sequence length="1317" mass="144592">MGRLAIFNRRIALAPDDVYIPASYGLILHSVWLASTAVVFAVIRSDCNVHSVLTNFIWVQLVTLCIEVPLDMTMITLSMSGTVARKGLRRYVGGFVQFSFCVLLFELALNCYGIFVTFGPGNYLAPNEDASCTKPFDSSSATLMRMVVLWSFLAIVFYFLGLAIFLYGSDSKSGTKMDSYMKIWQQRLNMFVGTGGLVDSDVLRDVAGELATYFKDFDWAPSDVAVGLLLLKREQKKITEIRQARRLIIEQPDGFMIPELQSQKIREELEVVQKEEDATSKRIAWINGTKVIKNTTSVSVGKMKLFGIPKMSLSGPTGRSVNLTASPDLIPLSLVPDEAIMKPSLLDADEPVKTALLRESNSQGALPETVVIPINDLADSNSYKLELDPEVITPSKSAGLGVSFAEAVDVAVGKREAAYAIRINDTEAENSDDEEAGQKNGKNRKLKGKFSLAKLRSPSIPGLSFKQSTSAMTRSMSLTRSRIKNGNADQFQPFVFRKKKGTGHRQGQIQHGTVLREEIDDILHFARFAEVVYTPEEINMIYSDKLHFHSNDNGIFRSPFLIVHDEDTDSIVIAVRGTYSASDVLVDLKFDVVPLEIPELPDEDHLAHSGFFHTAMNIVTDINRLNILGPLLNDPASEFYGCSLVVTGHSLGAGVAALLANILRKDFPSTCCYAYEPPGCVVSFSAAEVFESFCTSVVMGDDVVTRLSRNTLEMLKLDLNRHLTCCDEPKWRVTGSVLGARICCHRGGKGKRGRDGDKKDRPGLLHRRTSTGGLVPADLETLKRKTHSLRVGKDDPFYEIPLPTIPMYLPGKILHIEKLRRPPLNFNQLLNRQLAKVTGATKAVGKNLKAGAEGIVDLVFEGAEIMKEGVNEITEFAEDVKDIILDGADAVKDKIVGEKLNRPSASNPAVSNQSDMPEGTGGVVPLKDGESVTPNKSGFRKRASLGDILMMRTKSTGDPRLKAELSPVDPDAIELQPVNNAVEGGGIPMQKSTAQKVAFGKALSTEDPNGLGEDGDERKGRSRRRKRKLQRAKSAGQIPRSKSNGREGYETGEEMSAASSDEEIPAQSPGARRKSRRSKGGQDGGVTDTEVFSDTELTELGGRRIRKGDKRGAKFDTTGRAKSPNNPESPNRNRLNPDLIASIKPRAHKDAVPSESIMNPILVDELPSPVKVAGQMIAVQDNQLYTSVPHSPENWPLMPPPVVNITVQEVEPLPAVPEETRVEIQPVERERPTSLVSHVDVVLSKPQYPPTPSAANKTREGPNIHGKYHYVPRWGRKEEFQEIIVSRSMIADHSPFELLRELQAAPAGYVLGVVTRD</sequence>
<keyword evidence="10 16" id="KW-1133">Transmembrane helix</keyword>
<evidence type="ECO:0000256" key="13">
    <source>
        <dbReference type="ARBA" id="ARBA00024531"/>
    </source>
</evidence>
<evidence type="ECO:0000256" key="3">
    <source>
        <dbReference type="ARBA" id="ARBA00022475"/>
    </source>
</evidence>
<evidence type="ECO:0000256" key="6">
    <source>
        <dbReference type="ARBA" id="ARBA00022723"/>
    </source>
</evidence>
<keyword evidence="3" id="KW-1003">Cell membrane</keyword>
<evidence type="ECO:0000256" key="15">
    <source>
        <dbReference type="SAM" id="MobiDB-lite"/>
    </source>
</evidence>
<evidence type="ECO:0000256" key="8">
    <source>
        <dbReference type="ARBA" id="ARBA00022837"/>
    </source>
</evidence>
<evidence type="ECO:0000313" key="18">
    <source>
        <dbReference type="EMBL" id="TPX75157.1"/>
    </source>
</evidence>
<keyword evidence="4" id="KW-0597">Phosphoprotein</keyword>
<feature type="transmembrane region" description="Helical" evidence="16">
    <location>
        <begin position="91"/>
        <end position="115"/>
    </location>
</feature>
<keyword evidence="5 16" id="KW-0812">Transmembrane</keyword>
<feature type="compositionally biased region" description="Low complexity" evidence="15">
    <location>
        <begin position="1123"/>
        <end position="1136"/>
    </location>
</feature>
<protein>
    <recommendedName>
        <fullName evidence="14">sn-1-specific diacylglycerol lipase</fullName>
        <ecNumber evidence="14">3.1.1.116</ecNumber>
    </recommendedName>
</protein>
<comment type="caution">
    <text evidence="18">The sequence shown here is derived from an EMBL/GenBank/DDBJ whole genome shotgun (WGS) entry which is preliminary data.</text>
</comment>
<feature type="compositionally biased region" description="Basic and acidic residues" evidence="15">
    <location>
        <begin position="753"/>
        <end position="763"/>
    </location>
</feature>
<dbReference type="GO" id="GO:0046872">
    <property type="term" value="F:metal ion binding"/>
    <property type="evidence" value="ECO:0007669"/>
    <property type="project" value="UniProtKB-KW"/>
</dbReference>
<evidence type="ECO:0000256" key="14">
    <source>
        <dbReference type="ARBA" id="ARBA00026104"/>
    </source>
</evidence>
<dbReference type="InterPro" id="IPR029058">
    <property type="entry name" value="AB_hydrolase_fold"/>
</dbReference>
<evidence type="ECO:0000256" key="7">
    <source>
        <dbReference type="ARBA" id="ARBA00022801"/>
    </source>
</evidence>
<dbReference type="GO" id="GO:0046340">
    <property type="term" value="P:diacylglycerol catabolic process"/>
    <property type="evidence" value="ECO:0007669"/>
    <property type="project" value="TreeGrafter"/>
</dbReference>
<dbReference type="EC" id="3.1.1.116" evidence="14"/>
<dbReference type="PANTHER" id="PTHR45792:SF8">
    <property type="entry name" value="DIACYLGLYCEROL LIPASE-ALPHA"/>
    <property type="match status" value="1"/>
</dbReference>
<evidence type="ECO:0000256" key="10">
    <source>
        <dbReference type="ARBA" id="ARBA00022989"/>
    </source>
</evidence>